<evidence type="ECO:0000313" key="3">
    <source>
        <dbReference type="Proteomes" id="UP001163046"/>
    </source>
</evidence>
<organism evidence="2 3">
    <name type="scientific">Desmophyllum pertusum</name>
    <dbReference type="NCBI Taxonomy" id="174260"/>
    <lineage>
        <taxon>Eukaryota</taxon>
        <taxon>Metazoa</taxon>
        <taxon>Cnidaria</taxon>
        <taxon>Anthozoa</taxon>
        <taxon>Hexacorallia</taxon>
        <taxon>Scleractinia</taxon>
        <taxon>Caryophylliina</taxon>
        <taxon>Caryophylliidae</taxon>
        <taxon>Desmophyllum</taxon>
    </lineage>
</organism>
<comment type="caution">
    <text evidence="2">The sequence shown here is derived from an EMBL/GenBank/DDBJ whole genome shotgun (WGS) entry which is preliminary data.</text>
</comment>
<proteinExistence type="predicted"/>
<keyword evidence="3" id="KW-1185">Reference proteome</keyword>
<dbReference type="Proteomes" id="UP001163046">
    <property type="component" value="Unassembled WGS sequence"/>
</dbReference>
<dbReference type="AlphaFoldDB" id="A0A9W9ZF57"/>
<evidence type="ECO:0000256" key="1">
    <source>
        <dbReference type="SAM" id="Coils"/>
    </source>
</evidence>
<dbReference type="EMBL" id="MU826355">
    <property type="protein sequence ID" value="KAJ7379849.1"/>
    <property type="molecule type" value="Genomic_DNA"/>
</dbReference>
<protein>
    <submittedName>
        <fullName evidence="2">Uncharacterized protein</fullName>
    </submittedName>
</protein>
<evidence type="ECO:0000313" key="2">
    <source>
        <dbReference type="EMBL" id="KAJ7379849.1"/>
    </source>
</evidence>
<dbReference type="OrthoDB" id="5989263at2759"/>
<gene>
    <name evidence="2" type="ORF">OS493_012598</name>
</gene>
<name>A0A9W9ZF57_9CNID</name>
<accession>A0A9W9ZF57</accession>
<sequence>MNYFIYSSSPNVYFIAKFVNLDEERKRKRERKKKEKKEKEDEKKIFEIDLLKTIKSGNFEEIENTITPRALQKCDSDTLLLSMKVSFQLRRLADRKGPDEGRFNQLANSVEEFAYCLLDPLRSDLYGREQFGEYYLDFIMDDAIELSKKVVHPSGHK</sequence>
<feature type="coiled-coil region" evidence="1">
    <location>
        <begin position="18"/>
        <end position="49"/>
    </location>
</feature>
<reference evidence="2" key="1">
    <citation type="submission" date="2023-01" db="EMBL/GenBank/DDBJ databases">
        <title>Genome assembly of the deep-sea coral Lophelia pertusa.</title>
        <authorList>
            <person name="Herrera S."/>
            <person name="Cordes E."/>
        </authorList>
    </citation>
    <scope>NUCLEOTIDE SEQUENCE</scope>
    <source>
        <strain evidence="2">USNM1676648</strain>
        <tissue evidence="2">Polyp</tissue>
    </source>
</reference>
<keyword evidence="1" id="KW-0175">Coiled coil</keyword>